<organism evidence="3 4">
    <name type="scientific">Lentithecium fluviatile CBS 122367</name>
    <dbReference type="NCBI Taxonomy" id="1168545"/>
    <lineage>
        <taxon>Eukaryota</taxon>
        <taxon>Fungi</taxon>
        <taxon>Dikarya</taxon>
        <taxon>Ascomycota</taxon>
        <taxon>Pezizomycotina</taxon>
        <taxon>Dothideomycetes</taxon>
        <taxon>Pleosporomycetidae</taxon>
        <taxon>Pleosporales</taxon>
        <taxon>Massarineae</taxon>
        <taxon>Lentitheciaceae</taxon>
        <taxon>Lentithecium</taxon>
    </lineage>
</organism>
<evidence type="ECO:0000256" key="1">
    <source>
        <dbReference type="SAM" id="MobiDB-lite"/>
    </source>
</evidence>
<gene>
    <name evidence="3" type="ORF">K458DRAFT_415797</name>
</gene>
<keyword evidence="2" id="KW-1133">Transmembrane helix</keyword>
<dbReference type="EMBL" id="MU005575">
    <property type="protein sequence ID" value="KAF2687585.1"/>
    <property type="molecule type" value="Genomic_DNA"/>
</dbReference>
<keyword evidence="2" id="KW-0472">Membrane</keyword>
<dbReference type="Proteomes" id="UP000799291">
    <property type="component" value="Unassembled WGS sequence"/>
</dbReference>
<accession>A0A6G1JBP4</accession>
<keyword evidence="4" id="KW-1185">Reference proteome</keyword>
<reference evidence="3" key="1">
    <citation type="journal article" date="2020" name="Stud. Mycol.">
        <title>101 Dothideomycetes genomes: a test case for predicting lifestyles and emergence of pathogens.</title>
        <authorList>
            <person name="Haridas S."/>
            <person name="Albert R."/>
            <person name="Binder M."/>
            <person name="Bloem J."/>
            <person name="Labutti K."/>
            <person name="Salamov A."/>
            <person name="Andreopoulos B."/>
            <person name="Baker S."/>
            <person name="Barry K."/>
            <person name="Bills G."/>
            <person name="Bluhm B."/>
            <person name="Cannon C."/>
            <person name="Castanera R."/>
            <person name="Culley D."/>
            <person name="Daum C."/>
            <person name="Ezra D."/>
            <person name="Gonzalez J."/>
            <person name="Henrissat B."/>
            <person name="Kuo A."/>
            <person name="Liang C."/>
            <person name="Lipzen A."/>
            <person name="Lutzoni F."/>
            <person name="Magnuson J."/>
            <person name="Mondo S."/>
            <person name="Nolan M."/>
            <person name="Ohm R."/>
            <person name="Pangilinan J."/>
            <person name="Park H.-J."/>
            <person name="Ramirez L."/>
            <person name="Alfaro M."/>
            <person name="Sun H."/>
            <person name="Tritt A."/>
            <person name="Yoshinaga Y."/>
            <person name="Zwiers L.-H."/>
            <person name="Turgeon B."/>
            <person name="Goodwin S."/>
            <person name="Spatafora J."/>
            <person name="Crous P."/>
            <person name="Grigoriev I."/>
        </authorList>
    </citation>
    <scope>NUCLEOTIDE SEQUENCE</scope>
    <source>
        <strain evidence="3">CBS 122367</strain>
    </source>
</reference>
<evidence type="ECO:0000256" key="2">
    <source>
        <dbReference type="SAM" id="Phobius"/>
    </source>
</evidence>
<dbReference type="AlphaFoldDB" id="A0A6G1JBP4"/>
<name>A0A6G1JBP4_9PLEO</name>
<sequence>MASTSIDQATQTKAIYFGLAAVVVALGVYTLWGSELFPSTKAKSHPTGHGHRKHHYNPKGDPQFWSEDDMKKFLLTRDMAVGHDPSIEELRAMVMSKLHEPKATSFDDPRNWTEAEMKDYLKANNLDIGHHSSRMELLAMVESKMHEPK</sequence>
<protein>
    <submittedName>
        <fullName evidence="3">Uncharacterized protein</fullName>
    </submittedName>
</protein>
<keyword evidence="2" id="KW-0812">Transmembrane</keyword>
<feature type="transmembrane region" description="Helical" evidence="2">
    <location>
        <begin position="14"/>
        <end position="32"/>
    </location>
</feature>
<evidence type="ECO:0000313" key="4">
    <source>
        <dbReference type="Proteomes" id="UP000799291"/>
    </source>
</evidence>
<dbReference type="OrthoDB" id="5341873at2759"/>
<feature type="region of interest" description="Disordered" evidence="1">
    <location>
        <begin position="40"/>
        <end position="61"/>
    </location>
</feature>
<evidence type="ECO:0000313" key="3">
    <source>
        <dbReference type="EMBL" id="KAF2687585.1"/>
    </source>
</evidence>
<feature type="compositionally biased region" description="Basic residues" evidence="1">
    <location>
        <begin position="42"/>
        <end position="57"/>
    </location>
</feature>
<proteinExistence type="predicted"/>